<protein>
    <submittedName>
        <fullName evidence="5">Lectin C-type domain protein</fullName>
    </submittedName>
</protein>
<dbReference type="OMA" id="IACTTEM"/>
<feature type="signal peptide" evidence="2">
    <location>
        <begin position="1"/>
        <end position="17"/>
    </location>
</feature>
<dbReference type="PROSITE" id="PS00615">
    <property type="entry name" value="C_TYPE_LECTIN_1"/>
    <property type="match status" value="1"/>
</dbReference>
<accession>A0A7I4YGQ8</accession>
<dbReference type="Proteomes" id="UP000025227">
    <property type="component" value="Unplaced"/>
</dbReference>
<keyword evidence="2" id="KW-0732">Signal</keyword>
<keyword evidence="4" id="KW-1185">Reference proteome</keyword>
<dbReference type="PANTHER" id="PTHR22803">
    <property type="entry name" value="MANNOSE, PHOSPHOLIPASE, LECTIN RECEPTOR RELATED"/>
    <property type="match status" value="1"/>
</dbReference>
<sequence length="318" mass="35378">MMLPLLLVSVLSATVTAQCPLGTISHPEFGRCYKFVNDRQPFYLAEEACQAIGGHLVSVENGFENAMLAETASSQNIKTPFFIGYNRMLSSDWSWIDGYNASTFTSWGPGQPDTSSQCTVEALNGTWYSVNCATAYPYICAIISNFPPPTCPACPALPTCPSAPPQPGHCQNGWSFFNKTDSCYRYFLWATFDNAEQVCKSNGGHLTSIHSTEENIFVADLSKSGTEYKKDSDLTWIGLTQANYPTDTKWTWTDGTPLDYFRWAPGEPNNLKGLEHCGQTHSDYLGKDPAKDDAYQKWNDCQCTEEMRAYVCKKPAMH</sequence>
<feature type="chain" id="PRO_5029679657" evidence="2">
    <location>
        <begin position="18"/>
        <end position="318"/>
    </location>
</feature>
<evidence type="ECO:0000313" key="4">
    <source>
        <dbReference type="Proteomes" id="UP000025227"/>
    </source>
</evidence>
<evidence type="ECO:0000313" key="5">
    <source>
        <dbReference type="WBParaSite" id="HCON_00100000-00001"/>
    </source>
</evidence>
<evidence type="ECO:0000256" key="1">
    <source>
        <dbReference type="ARBA" id="ARBA00023157"/>
    </source>
</evidence>
<dbReference type="AlphaFoldDB" id="A0A7I4YGQ8"/>
<dbReference type="InterPro" id="IPR016187">
    <property type="entry name" value="CTDL_fold"/>
</dbReference>
<dbReference type="PROSITE" id="PS50041">
    <property type="entry name" value="C_TYPE_LECTIN_2"/>
    <property type="match status" value="2"/>
</dbReference>
<dbReference type="Gene3D" id="3.10.100.10">
    <property type="entry name" value="Mannose-Binding Protein A, subunit A"/>
    <property type="match status" value="2"/>
</dbReference>
<dbReference type="WBParaSite" id="HCON_00100000-00001">
    <property type="protein sequence ID" value="HCON_00100000-00001"/>
    <property type="gene ID" value="HCON_00100000"/>
</dbReference>
<dbReference type="InterPro" id="IPR018378">
    <property type="entry name" value="C-type_lectin_CS"/>
</dbReference>
<name>A0A7I4YGQ8_HAECO</name>
<feature type="domain" description="C-type lectin" evidence="3">
    <location>
        <begin position="30"/>
        <end position="141"/>
    </location>
</feature>
<evidence type="ECO:0000259" key="3">
    <source>
        <dbReference type="PROSITE" id="PS50041"/>
    </source>
</evidence>
<dbReference type="InterPro" id="IPR001304">
    <property type="entry name" value="C-type_lectin-like"/>
</dbReference>
<proteinExistence type="predicted"/>
<dbReference type="SUPFAM" id="SSF56436">
    <property type="entry name" value="C-type lectin-like"/>
    <property type="match status" value="2"/>
</dbReference>
<dbReference type="InterPro" id="IPR016186">
    <property type="entry name" value="C-type_lectin-like/link_sf"/>
</dbReference>
<evidence type="ECO:0000256" key="2">
    <source>
        <dbReference type="SAM" id="SignalP"/>
    </source>
</evidence>
<dbReference type="CDD" id="cd00037">
    <property type="entry name" value="CLECT"/>
    <property type="match status" value="1"/>
</dbReference>
<dbReference type="SMART" id="SM00034">
    <property type="entry name" value="CLECT"/>
    <property type="match status" value="2"/>
</dbReference>
<dbReference type="Pfam" id="PF00059">
    <property type="entry name" value="Lectin_C"/>
    <property type="match status" value="2"/>
</dbReference>
<organism evidence="4 5">
    <name type="scientific">Haemonchus contortus</name>
    <name type="common">Barber pole worm</name>
    <dbReference type="NCBI Taxonomy" id="6289"/>
    <lineage>
        <taxon>Eukaryota</taxon>
        <taxon>Metazoa</taxon>
        <taxon>Ecdysozoa</taxon>
        <taxon>Nematoda</taxon>
        <taxon>Chromadorea</taxon>
        <taxon>Rhabditida</taxon>
        <taxon>Rhabditina</taxon>
        <taxon>Rhabditomorpha</taxon>
        <taxon>Strongyloidea</taxon>
        <taxon>Trichostrongylidae</taxon>
        <taxon>Haemonchus</taxon>
    </lineage>
</organism>
<feature type="domain" description="C-type lectin" evidence="3">
    <location>
        <begin position="179"/>
        <end position="307"/>
    </location>
</feature>
<dbReference type="OrthoDB" id="5826661at2759"/>
<reference evidence="5" key="1">
    <citation type="submission" date="2020-12" db="UniProtKB">
        <authorList>
            <consortium name="WormBaseParasite"/>
        </authorList>
    </citation>
    <scope>IDENTIFICATION</scope>
    <source>
        <strain evidence="5">MHco3</strain>
    </source>
</reference>
<dbReference type="InterPro" id="IPR050111">
    <property type="entry name" value="C-type_lectin/snaclec_domain"/>
</dbReference>
<keyword evidence="1" id="KW-1015">Disulfide bond</keyword>